<dbReference type="EMBL" id="JAQOTG010000001">
    <property type="protein sequence ID" value="MDE8562278.1"/>
    <property type="molecule type" value="Genomic_DNA"/>
</dbReference>
<comment type="caution">
    <text evidence="1">The sequence shown here is derived from an EMBL/GenBank/DDBJ whole genome shotgun (WGS) entry which is preliminary data.</text>
</comment>
<sequence>MSLQKIVAEIETLESCWHKLLFIVGLAIAEDKKLANTLFIPYVNVSLLVSEKLQELPKTSYPLKVGEVLNDHLSSYSVPILWLGNIEILFDQQLQQHPVRLLEQLSKRFNLLVSWPGEYKGNALIYATPEHPEYFKCSEFEGKIITV</sequence>
<protein>
    <submittedName>
        <fullName evidence="1">BREX-3 system P-loop-containing protein BrxF</fullName>
    </submittedName>
</protein>
<evidence type="ECO:0000313" key="2">
    <source>
        <dbReference type="Proteomes" id="UP001213979"/>
    </source>
</evidence>
<name>A0ABT5VYV1_9BACL</name>
<dbReference type="RefSeq" id="WP_183186398.1">
    <property type="nucleotide sequence ID" value="NZ_JACIDF010000002.1"/>
</dbReference>
<accession>A0ABT5VYV1</accession>
<proteinExistence type="predicted"/>
<keyword evidence="2" id="KW-1185">Reference proteome</keyword>
<dbReference type="NCBIfam" id="NF033453">
    <property type="entry name" value="BREX_3_BrxF"/>
    <property type="match status" value="1"/>
</dbReference>
<dbReference type="InterPro" id="IPR048067">
    <property type="entry name" value="BREX_3_BrxF"/>
</dbReference>
<gene>
    <name evidence="1" type="primary">brxF</name>
    <name evidence="1" type="ORF">PNH38_00050</name>
</gene>
<dbReference type="Proteomes" id="UP001213979">
    <property type="component" value="Unassembled WGS sequence"/>
</dbReference>
<evidence type="ECO:0000313" key="1">
    <source>
        <dbReference type="EMBL" id="MDE8562278.1"/>
    </source>
</evidence>
<reference evidence="1 2" key="1">
    <citation type="submission" date="2023-01" db="EMBL/GenBank/DDBJ databases">
        <title>Genome-based reclassification of Anoxybacillus geothermalis as a later heterotypic synonym of Anoxybacillus rupiensis.</title>
        <authorList>
            <person name="Inan Bektas K."/>
            <person name="Canakci S."/>
            <person name="Belduz A.A."/>
            <person name="Guler H.H."/>
        </authorList>
    </citation>
    <scope>NUCLEOTIDE SEQUENCE [LARGE SCALE GENOMIC DNA]</scope>
    <source>
        <strain evidence="1 2">DSM 17127</strain>
    </source>
</reference>
<organism evidence="1 2">
    <name type="scientific">Anoxybacteroides rupiense</name>
    <dbReference type="NCBI Taxonomy" id="311460"/>
    <lineage>
        <taxon>Bacteria</taxon>
        <taxon>Bacillati</taxon>
        <taxon>Bacillota</taxon>
        <taxon>Bacilli</taxon>
        <taxon>Bacillales</taxon>
        <taxon>Anoxybacillaceae</taxon>
        <taxon>Anoxybacteroides</taxon>
    </lineage>
</organism>